<evidence type="ECO:0000256" key="2">
    <source>
        <dbReference type="ARBA" id="ARBA00022670"/>
    </source>
</evidence>
<dbReference type="OrthoDB" id="65596at2759"/>
<keyword evidence="3" id="KW-0479">Metal-binding</keyword>
<dbReference type="CDD" id="cd22745">
    <property type="entry name" value="OTU_OTU1"/>
    <property type="match status" value="1"/>
</dbReference>
<dbReference type="InterPro" id="IPR048857">
    <property type="entry name" value="OTU1_Ubl"/>
</dbReference>
<evidence type="ECO:0000256" key="4">
    <source>
        <dbReference type="ARBA" id="ARBA00022771"/>
    </source>
</evidence>
<evidence type="ECO:0000256" key="5">
    <source>
        <dbReference type="ARBA" id="ARBA00022786"/>
    </source>
</evidence>
<protein>
    <recommendedName>
        <fullName evidence="9">Ubiquitin thioesterase OTU</fullName>
        <ecNumber evidence="9">3.4.19.12</ecNumber>
    </recommendedName>
</protein>
<dbReference type="CDD" id="cd17059">
    <property type="entry name" value="Ubl_OTU1"/>
    <property type="match status" value="1"/>
</dbReference>
<comment type="subcellular location">
    <subcellularLocation>
        <location evidence="9">Cytoplasm</location>
    </subcellularLocation>
</comment>
<dbReference type="EC" id="3.4.19.12" evidence="9"/>
<gene>
    <name evidence="11" type="ORF">EB796_017072</name>
</gene>
<dbReference type="EMBL" id="VXIV02002554">
    <property type="protein sequence ID" value="KAF6024628.1"/>
    <property type="molecule type" value="Genomic_DNA"/>
</dbReference>
<dbReference type="GO" id="GO:0004843">
    <property type="term" value="F:cysteine-type deubiquitinase activity"/>
    <property type="evidence" value="ECO:0007669"/>
    <property type="project" value="UniProtKB-UniRule"/>
</dbReference>
<dbReference type="SUPFAM" id="SSF54001">
    <property type="entry name" value="Cysteine proteinases"/>
    <property type="match status" value="1"/>
</dbReference>
<accession>A0A7J7JGX6</accession>
<evidence type="ECO:0000256" key="9">
    <source>
        <dbReference type="RuleBase" id="RU367104"/>
    </source>
</evidence>
<keyword evidence="5 9" id="KW-0833">Ubl conjugation pathway</keyword>
<dbReference type="GO" id="GO:0030968">
    <property type="term" value="P:endoplasmic reticulum unfolded protein response"/>
    <property type="evidence" value="ECO:0007669"/>
    <property type="project" value="TreeGrafter"/>
</dbReference>
<feature type="domain" description="OTU" evidence="10">
    <location>
        <begin position="116"/>
        <end position="238"/>
    </location>
</feature>
<evidence type="ECO:0000256" key="3">
    <source>
        <dbReference type="ARBA" id="ARBA00022723"/>
    </source>
</evidence>
<dbReference type="Pfam" id="PF02338">
    <property type="entry name" value="OTU"/>
    <property type="match status" value="1"/>
</dbReference>
<dbReference type="Proteomes" id="UP000593567">
    <property type="component" value="Unassembled WGS sequence"/>
</dbReference>
<dbReference type="GO" id="GO:0005829">
    <property type="term" value="C:cytosol"/>
    <property type="evidence" value="ECO:0007669"/>
    <property type="project" value="TreeGrafter"/>
</dbReference>
<keyword evidence="7 9" id="KW-0788">Thiol protease</keyword>
<dbReference type="Pfam" id="PF21403">
    <property type="entry name" value="OTU1_UBXL"/>
    <property type="match status" value="1"/>
</dbReference>
<dbReference type="GO" id="GO:0036503">
    <property type="term" value="P:ERAD pathway"/>
    <property type="evidence" value="ECO:0007669"/>
    <property type="project" value="TreeGrafter"/>
</dbReference>
<dbReference type="GO" id="GO:0008270">
    <property type="term" value="F:zinc ion binding"/>
    <property type="evidence" value="ECO:0007669"/>
    <property type="project" value="UniProtKB-KW"/>
</dbReference>
<dbReference type="InterPro" id="IPR003323">
    <property type="entry name" value="OTU_dom"/>
</dbReference>
<dbReference type="InterPro" id="IPR029071">
    <property type="entry name" value="Ubiquitin-like_domsf"/>
</dbReference>
<evidence type="ECO:0000256" key="7">
    <source>
        <dbReference type="ARBA" id="ARBA00022807"/>
    </source>
</evidence>
<keyword evidence="9" id="KW-0963">Cytoplasm</keyword>
<dbReference type="SUPFAM" id="SSF54236">
    <property type="entry name" value="Ubiquitin-like"/>
    <property type="match status" value="1"/>
</dbReference>
<organism evidence="11 12">
    <name type="scientific">Bugula neritina</name>
    <name type="common">Brown bryozoan</name>
    <name type="synonym">Sertularia neritina</name>
    <dbReference type="NCBI Taxonomy" id="10212"/>
    <lineage>
        <taxon>Eukaryota</taxon>
        <taxon>Metazoa</taxon>
        <taxon>Spiralia</taxon>
        <taxon>Lophotrochozoa</taxon>
        <taxon>Bryozoa</taxon>
        <taxon>Gymnolaemata</taxon>
        <taxon>Cheilostomatida</taxon>
        <taxon>Flustrina</taxon>
        <taxon>Buguloidea</taxon>
        <taxon>Bugulidae</taxon>
        <taxon>Bugula</taxon>
    </lineage>
</organism>
<dbReference type="AlphaFoldDB" id="A0A7J7JGX6"/>
<keyword evidence="12" id="KW-1185">Reference proteome</keyword>
<dbReference type="PANTHER" id="PTHR13312:SF0">
    <property type="entry name" value="UBIQUITIN THIOESTERASE OTU1"/>
    <property type="match status" value="1"/>
</dbReference>
<keyword evidence="2" id="KW-0645">Protease</keyword>
<dbReference type="GO" id="GO:0016579">
    <property type="term" value="P:protein deubiquitination"/>
    <property type="evidence" value="ECO:0007669"/>
    <property type="project" value="TreeGrafter"/>
</dbReference>
<evidence type="ECO:0000256" key="6">
    <source>
        <dbReference type="ARBA" id="ARBA00022801"/>
    </source>
</evidence>
<keyword evidence="6 9" id="KW-0378">Hydrolase</keyword>
<evidence type="ECO:0000313" key="12">
    <source>
        <dbReference type="Proteomes" id="UP000593567"/>
    </source>
</evidence>
<dbReference type="GO" id="GO:0005634">
    <property type="term" value="C:nucleus"/>
    <property type="evidence" value="ECO:0007669"/>
    <property type="project" value="TreeGrafter"/>
</dbReference>
<keyword evidence="8" id="KW-0862">Zinc</keyword>
<proteinExistence type="predicted"/>
<sequence length="309" mass="34356">MATSITLKCRSKSAIHSIKDLNTHSTLFELKGFILSLTGLEYNELSLKSGYPPTCITNSDETLLTDCGIRNGDLIIVEELKGGSSFSPKKRPAATCISSLQTSIKKPTMNQGNLSVKRKIVPANNSCLFTSIGFCLHRKIDQADARIMRRIVAEEVLSDPEKFTEALLGRPPQEYAAWIMKPESWGGGIELSILCKQYSMEIDVIDIKNTRIEKFGEEHSNRILLLYDGIHYDALFEEDSPKPRTIFPSANDDILARALALAEKENANRQFTDTKNFKLKCLNCSRGLNGALDAKEHAELTGHVNFGET</sequence>
<dbReference type="PROSITE" id="PS50802">
    <property type="entry name" value="OTU"/>
    <property type="match status" value="1"/>
</dbReference>
<comment type="catalytic activity">
    <reaction evidence="1 9">
        <text>Thiol-dependent hydrolysis of ester, thioester, amide, peptide and isopeptide bonds formed by the C-terminal Gly of ubiquitin (a 76-residue protein attached to proteins as an intracellular targeting signal).</text>
        <dbReference type="EC" id="3.4.19.12"/>
    </reaction>
</comment>
<evidence type="ECO:0000256" key="8">
    <source>
        <dbReference type="ARBA" id="ARBA00022833"/>
    </source>
</evidence>
<name>A0A7J7JGX6_BUGNE</name>
<reference evidence="11" key="1">
    <citation type="submission" date="2020-06" db="EMBL/GenBank/DDBJ databases">
        <title>Draft genome of Bugula neritina, a colonial animal packing powerful symbionts and potential medicines.</title>
        <authorList>
            <person name="Rayko M."/>
        </authorList>
    </citation>
    <scope>NUCLEOTIDE SEQUENCE [LARGE SCALE GENOMIC DNA]</scope>
    <source>
        <strain evidence="11">Kwan_BN1</strain>
    </source>
</reference>
<dbReference type="Gene3D" id="3.90.70.80">
    <property type="match status" value="1"/>
</dbReference>
<evidence type="ECO:0000313" key="11">
    <source>
        <dbReference type="EMBL" id="KAF6024628.1"/>
    </source>
</evidence>
<keyword evidence="4" id="KW-0863">Zinc-finger</keyword>
<dbReference type="InterPro" id="IPR057766">
    <property type="entry name" value="Znf-C2H2_OTU1-like_C"/>
</dbReference>
<dbReference type="Pfam" id="PF24560">
    <property type="entry name" value="zf-C2H2_OTU1_C"/>
    <property type="match status" value="1"/>
</dbReference>
<dbReference type="PANTHER" id="PTHR13312">
    <property type="entry name" value="HIV-INDUCED PROTEIN-7-LIKE PROTEASE"/>
    <property type="match status" value="1"/>
</dbReference>
<dbReference type="InterPro" id="IPR038765">
    <property type="entry name" value="Papain-like_cys_pep_sf"/>
</dbReference>
<comment type="function">
    <text evidence="9">Hydrolase that can remove conjugated ubiquitin from proteins and may therefore play an important regulatory role at the level of protein turnover by preventing degradation.</text>
</comment>
<dbReference type="Gene3D" id="3.10.20.90">
    <property type="entry name" value="Phosphatidylinositol 3-kinase Catalytic Subunit, Chain A, domain 1"/>
    <property type="match status" value="1"/>
</dbReference>
<comment type="caution">
    <text evidence="11">The sequence shown here is derived from an EMBL/GenBank/DDBJ whole genome shotgun (WGS) entry which is preliminary data.</text>
</comment>
<evidence type="ECO:0000259" key="10">
    <source>
        <dbReference type="PROSITE" id="PS50802"/>
    </source>
</evidence>
<evidence type="ECO:0000256" key="1">
    <source>
        <dbReference type="ARBA" id="ARBA00000707"/>
    </source>
</evidence>